<reference evidence="2" key="1">
    <citation type="submission" date="2013-04" db="EMBL/GenBank/DDBJ databases">
        <authorList>
            <person name="Qu J."/>
            <person name="Murali S.C."/>
            <person name="Bandaranaike D."/>
            <person name="Bellair M."/>
            <person name="Blankenburg K."/>
            <person name="Chao H."/>
            <person name="Dinh H."/>
            <person name="Doddapaneni H."/>
            <person name="Downs B."/>
            <person name="Dugan-Rocha S."/>
            <person name="Elkadiri S."/>
            <person name="Gnanaolivu R.D."/>
            <person name="Hernandez B."/>
            <person name="Javaid M."/>
            <person name="Jayaseelan J.C."/>
            <person name="Lee S."/>
            <person name="Li M."/>
            <person name="Ming W."/>
            <person name="Munidasa M."/>
            <person name="Muniz J."/>
            <person name="Nguyen L."/>
            <person name="Ongeri F."/>
            <person name="Osuji N."/>
            <person name="Pu L.-L."/>
            <person name="Puazo M."/>
            <person name="Qu C."/>
            <person name="Quiroz J."/>
            <person name="Raj R."/>
            <person name="Weissenberger G."/>
            <person name="Xin Y."/>
            <person name="Zou X."/>
            <person name="Han Y."/>
            <person name="Richards S."/>
            <person name="Worley K."/>
            <person name="Muzny D."/>
            <person name="Gibbs R."/>
        </authorList>
    </citation>
    <scope>NUCLEOTIDE SEQUENCE</scope>
    <source>
        <strain evidence="2">Sampled in the wild</strain>
    </source>
</reference>
<feature type="region of interest" description="Disordered" evidence="1">
    <location>
        <begin position="29"/>
        <end position="136"/>
    </location>
</feature>
<keyword evidence="3" id="KW-1185">Reference proteome</keyword>
<comment type="caution">
    <text evidence="2">The sequence shown here is derived from an EMBL/GenBank/DDBJ whole genome shotgun (WGS) entry which is preliminary data.</text>
</comment>
<evidence type="ECO:0000313" key="3">
    <source>
        <dbReference type="Proteomes" id="UP000792457"/>
    </source>
</evidence>
<sequence length="250" mass="27841">MHLSRMKYATWPNHRQCVLKKDAYVLSLTQGPRPAPPFVGKTPLRHHTAEEPTGPPRPLPTSTSAPPPCTRPLLPPLPSPPPPHRHSPPPPPQTSCPPFASSSDASPLPSGSTPDPQTPPQSSPPPSCSWKADSTGLTRCDRPPRPLCVWVILFDFSFSPQWDLHKVLDPSSHNTEEMNVTPVSQVGKTDPLFTKGRTSLFYFNEGTFASIFRVVYPSNFFYFGRGCNPFQRYEKIRLTDNYYNPSVINT</sequence>
<evidence type="ECO:0000313" key="2">
    <source>
        <dbReference type="EMBL" id="KAG8226622.1"/>
    </source>
</evidence>
<dbReference type="AlphaFoldDB" id="A0A8K0K1L6"/>
<feature type="compositionally biased region" description="Pro residues" evidence="1">
    <location>
        <begin position="116"/>
        <end position="127"/>
    </location>
</feature>
<dbReference type="Proteomes" id="UP000792457">
    <property type="component" value="Unassembled WGS sequence"/>
</dbReference>
<proteinExistence type="predicted"/>
<feature type="compositionally biased region" description="Pro residues" evidence="1">
    <location>
        <begin position="53"/>
        <end position="95"/>
    </location>
</feature>
<gene>
    <name evidence="2" type="ORF">J437_LFUL007695</name>
</gene>
<feature type="compositionally biased region" description="Low complexity" evidence="1">
    <location>
        <begin position="96"/>
        <end position="115"/>
    </location>
</feature>
<accession>A0A8K0K1L6</accession>
<evidence type="ECO:0000256" key="1">
    <source>
        <dbReference type="SAM" id="MobiDB-lite"/>
    </source>
</evidence>
<name>A0A8K0K1L6_LADFU</name>
<dbReference type="EMBL" id="KZ308290">
    <property type="protein sequence ID" value="KAG8226622.1"/>
    <property type="molecule type" value="Genomic_DNA"/>
</dbReference>
<reference evidence="2" key="2">
    <citation type="submission" date="2017-10" db="EMBL/GenBank/DDBJ databases">
        <title>Ladona fulva Genome sequencing and assembly.</title>
        <authorList>
            <person name="Murali S."/>
            <person name="Richards S."/>
            <person name="Bandaranaike D."/>
            <person name="Bellair M."/>
            <person name="Blankenburg K."/>
            <person name="Chao H."/>
            <person name="Dinh H."/>
            <person name="Doddapaneni H."/>
            <person name="Dugan-Rocha S."/>
            <person name="Elkadiri S."/>
            <person name="Gnanaolivu R."/>
            <person name="Hernandez B."/>
            <person name="Skinner E."/>
            <person name="Javaid M."/>
            <person name="Lee S."/>
            <person name="Li M."/>
            <person name="Ming W."/>
            <person name="Munidasa M."/>
            <person name="Muniz J."/>
            <person name="Nguyen L."/>
            <person name="Hughes D."/>
            <person name="Osuji N."/>
            <person name="Pu L.-L."/>
            <person name="Puazo M."/>
            <person name="Qu C."/>
            <person name="Quiroz J."/>
            <person name="Raj R."/>
            <person name="Weissenberger G."/>
            <person name="Xin Y."/>
            <person name="Zou X."/>
            <person name="Han Y."/>
            <person name="Worley K."/>
            <person name="Muzny D."/>
            <person name="Gibbs R."/>
        </authorList>
    </citation>
    <scope>NUCLEOTIDE SEQUENCE</scope>
    <source>
        <strain evidence="2">Sampled in the wild</strain>
    </source>
</reference>
<protein>
    <submittedName>
        <fullName evidence="2">Uncharacterized protein</fullName>
    </submittedName>
</protein>
<organism evidence="2 3">
    <name type="scientific">Ladona fulva</name>
    <name type="common">Scarce chaser dragonfly</name>
    <name type="synonym">Libellula fulva</name>
    <dbReference type="NCBI Taxonomy" id="123851"/>
    <lineage>
        <taxon>Eukaryota</taxon>
        <taxon>Metazoa</taxon>
        <taxon>Ecdysozoa</taxon>
        <taxon>Arthropoda</taxon>
        <taxon>Hexapoda</taxon>
        <taxon>Insecta</taxon>
        <taxon>Pterygota</taxon>
        <taxon>Palaeoptera</taxon>
        <taxon>Odonata</taxon>
        <taxon>Epiprocta</taxon>
        <taxon>Anisoptera</taxon>
        <taxon>Libelluloidea</taxon>
        <taxon>Libellulidae</taxon>
        <taxon>Ladona</taxon>
    </lineage>
</organism>